<dbReference type="Pfam" id="PF00005">
    <property type="entry name" value="ABC_tran"/>
    <property type="match status" value="1"/>
</dbReference>
<reference evidence="5" key="1">
    <citation type="submission" date="2017-09" db="EMBL/GenBank/DDBJ databases">
        <title>Depth-based differentiation of microbial function through sediment-hosted aquifers and enrichment of novel symbionts in the deep terrestrial subsurface.</title>
        <authorList>
            <person name="Probst A.J."/>
            <person name="Ladd B."/>
            <person name="Jarett J.K."/>
            <person name="Geller-Mcgrath D.E."/>
            <person name="Sieber C.M.K."/>
            <person name="Emerson J.B."/>
            <person name="Anantharaman K."/>
            <person name="Thomas B.C."/>
            <person name="Malmstrom R."/>
            <person name="Stieglmeier M."/>
            <person name="Klingl A."/>
            <person name="Woyke T."/>
            <person name="Ryan C.M."/>
            <person name="Banfield J.F."/>
        </authorList>
    </citation>
    <scope>NUCLEOTIDE SEQUENCE [LARGE SCALE GENOMIC DNA]</scope>
</reference>
<dbReference type="Proteomes" id="UP000228730">
    <property type="component" value="Unassembled WGS sequence"/>
</dbReference>
<feature type="domain" description="ABC transporter" evidence="3">
    <location>
        <begin position="21"/>
        <end position="145"/>
    </location>
</feature>
<dbReference type="InterPro" id="IPR027417">
    <property type="entry name" value="P-loop_NTPase"/>
</dbReference>
<organism evidence="4 5">
    <name type="scientific">Candidatus Wolfebacteria bacterium CG_4_10_14_0_8_um_filter_39_64</name>
    <dbReference type="NCBI Taxonomy" id="1975063"/>
    <lineage>
        <taxon>Bacteria</taxon>
        <taxon>Candidatus Wolfeibacteriota</taxon>
    </lineage>
</organism>
<dbReference type="PANTHER" id="PTHR42734">
    <property type="entry name" value="METAL TRANSPORT SYSTEM ATP-BINDING PROTEIN TM_0124-RELATED"/>
    <property type="match status" value="1"/>
</dbReference>
<protein>
    <submittedName>
        <fullName evidence="4">ABC transporter ATP-binding protein</fullName>
    </submittedName>
</protein>
<dbReference type="GO" id="GO:0005524">
    <property type="term" value="F:ATP binding"/>
    <property type="evidence" value="ECO:0007669"/>
    <property type="project" value="UniProtKB-KW"/>
</dbReference>
<keyword evidence="4" id="KW-0547">Nucleotide-binding</keyword>
<dbReference type="EMBL" id="PFKY01000066">
    <property type="protein sequence ID" value="PIY58828.1"/>
    <property type="molecule type" value="Genomic_DNA"/>
</dbReference>
<gene>
    <name evidence="4" type="ORF">COY97_02175</name>
</gene>
<sequence>MQNILEVKNLTVNFNNEKVIDNLSFNLKKGENLVVVGPNGAGKTVLLRTLIGMIPFEGEIKWEKDVKIGYVPQKILPEKNIPLSIEEFFNFKKIDSNQIVKALKSVGINDLSVLKKKIGVISSGQLQRILIAWSLIGNPEILLFD</sequence>
<evidence type="ECO:0000256" key="1">
    <source>
        <dbReference type="ARBA" id="ARBA00005417"/>
    </source>
</evidence>
<evidence type="ECO:0000259" key="3">
    <source>
        <dbReference type="Pfam" id="PF00005"/>
    </source>
</evidence>
<dbReference type="SUPFAM" id="SSF52540">
    <property type="entry name" value="P-loop containing nucleoside triphosphate hydrolases"/>
    <property type="match status" value="1"/>
</dbReference>
<name>A0A2M7Q5X0_9BACT</name>
<evidence type="ECO:0000313" key="5">
    <source>
        <dbReference type="Proteomes" id="UP000228730"/>
    </source>
</evidence>
<accession>A0A2M7Q5X0</accession>
<dbReference type="InterPro" id="IPR050153">
    <property type="entry name" value="Metal_Ion_Import_ABC"/>
</dbReference>
<dbReference type="PANTHER" id="PTHR42734:SF17">
    <property type="entry name" value="METAL TRANSPORT SYSTEM ATP-BINDING PROTEIN TM_0124-RELATED"/>
    <property type="match status" value="1"/>
</dbReference>
<feature type="non-terminal residue" evidence="4">
    <location>
        <position position="145"/>
    </location>
</feature>
<evidence type="ECO:0000256" key="2">
    <source>
        <dbReference type="ARBA" id="ARBA00022448"/>
    </source>
</evidence>
<comment type="caution">
    <text evidence="4">The sequence shown here is derived from an EMBL/GenBank/DDBJ whole genome shotgun (WGS) entry which is preliminary data.</text>
</comment>
<dbReference type="GO" id="GO:0016887">
    <property type="term" value="F:ATP hydrolysis activity"/>
    <property type="evidence" value="ECO:0007669"/>
    <property type="project" value="InterPro"/>
</dbReference>
<dbReference type="AlphaFoldDB" id="A0A2M7Q5X0"/>
<keyword evidence="4" id="KW-0067">ATP-binding</keyword>
<evidence type="ECO:0000313" key="4">
    <source>
        <dbReference type="EMBL" id="PIY58828.1"/>
    </source>
</evidence>
<dbReference type="InterPro" id="IPR003439">
    <property type="entry name" value="ABC_transporter-like_ATP-bd"/>
</dbReference>
<keyword evidence="2" id="KW-0813">Transport</keyword>
<dbReference type="Gene3D" id="3.40.50.300">
    <property type="entry name" value="P-loop containing nucleotide triphosphate hydrolases"/>
    <property type="match status" value="1"/>
</dbReference>
<comment type="similarity">
    <text evidence="1">Belongs to the ABC transporter superfamily.</text>
</comment>
<proteinExistence type="inferred from homology"/>